<dbReference type="Gene3D" id="3.80.10.10">
    <property type="entry name" value="Ribonuclease Inhibitor"/>
    <property type="match status" value="1"/>
</dbReference>
<protein>
    <submittedName>
        <fullName evidence="2">Uncharacterized protein</fullName>
    </submittedName>
</protein>
<dbReference type="AlphaFoldDB" id="A0AAD9MT45"/>
<evidence type="ECO:0000256" key="1">
    <source>
        <dbReference type="SAM" id="MobiDB-lite"/>
    </source>
</evidence>
<proteinExistence type="predicted"/>
<dbReference type="SUPFAM" id="SSF52058">
    <property type="entry name" value="L domain-like"/>
    <property type="match status" value="1"/>
</dbReference>
<gene>
    <name evidence="2" type="ORF">LSH36_754g00012</name>
</gene>
<dbReference type="InterPro" id="IPR001611">
    <property type="entry name" value="Leu-rich_rpt"/>
</dbReference>
<evidence type="ECO:0000313" key="3">
    <source>
        <dbReference type="Proteomes" id="UP001208570"/>
    </source>
</evidence>
<feature type="region of interest" description="Disordered" evidence="1">
    <location>
        <begin position="719"/>
        <end position="746"/>
    </location>
</feature>
<evidence type="ECO:0000313" key="2">
    <source>
        <dbReference type="EMBL" id="KAK2144460.1"/>
    </source>
</evidence>
<dbReference type="PANTHER" id="PTHR46759">
    <property type="entry name" value="LEUCINE-RICH REPEAT-CONTAINING PROTEIN 72"/>
    <property type="match status" value="1"/>
</dbReference>
<dbReference type="PANTHER" id="PTHR46759:SF2">
    <property type="match status" value="1"/>
</dbReference>
<organism evidence="2 3">
    <name type="scientific">Paralvinella palmiformis</name>
    <dbReference type="NCBI Taxonomy" id="53620"/>
    <lineage>
        <taxon>Eukaryota</taxon>
        <taxon>Metazoa</taxon>
        <taxon>Spiralia</taxon>
        <taxon>Lophotrochozoa</taxon>
        <taxon>Annelida</taxon>
        <taxon>Polychaeta</taxon>
        <taxon>Sedentaria</taxon>
        <taxon>Canalipalpata</taxon>
        <taxon>Terebellida</taxon>
        <taxon>Terebelliformia</taxon>
        <taxon>Alvinellidae</taxon>
        <taxon>Paralvinella</taxon>
    </lineage>
</organism>
<keyword evidence="3" id="KW-1185">Reference proteome</keyword>
<feature type="region of interest" description="Disordered" evidence="1">
    <location>
        <begin position="40"/>
        <end position="64"/>
    </location>
</feature>
<comment type="caution">
    <text evidence="2">The sequence shown here is derived from an EMBL/GenBank/DDBJ whole genome shotgun (WGS) entry which is preliminary data.</text>
</comment>
<sequence length="1236" mass="138131">MIALIKNTQMRQFYVYTLLVWSINSGCLMATNMHKLLDDDDDDDDGDDDDDDDSNDGGRGMQIGDETSNAVAEQLFREKLLRSRAQKPLQACEILDLSNLGIDCIDKLQSCPKLKILSFFGNNIDYVSGLDCCCQLWKLDLSNNDIQIIDGLQRFVAIGTLILSNNSLSWGELAKLRHMHILDLSLHGNPQLEKDPYSTERIQVQQFFEDSALTEKPVRHKMSKEVFTPTKMKQIQVTGVFGERTDHLMRRFPVNASLNTEMDRRRLKYLAYSMQEDICLEARYNKRFASLEFAIPIQLMQETITCTQLDKVGDTDIMALFLLPREVRCLIVSLLLSTVKVDKDTGEDGGLYDKLYLCLYYSVSELIRLSQSLMFSDTSNTRRSYQVFSDSKSLIASEVVQLLCVVPGFFHHLCRDAGIMSLVTVATGDPVIIEKIHKLMKKLEKDGCSEKIILENVSDLIMSALQQSNQKVFNTTKDRTNQRNYILNTKMAIPRHTHCTPVVNCHYLLTGRTSPEKQTARLKSGKHERRPFIPIASLGEKVLLGPQNVGRVISVPEPDLVLIQMDEVPATTGAMIKNTNPEEQFIYVDMTQLYWDKHGGFWRPMGTTGDRLEYPLSGVHSWITLKKGLTNVEGNTTNNMNSSCGNSTSHNDVILQESDAKLISNIPEPVSARYKKQCNLTLSWKTDTVLNKMTSKCSNVDIEISDDVSAADKITTDEVKGEGHVNDVNATSPQHHTKRSSPLDLVESSEYGKKIVAEHLTDSHKVEIAEDIPSEDTPPSQDVTSMATVCGSVPEVSSTSDGHVTKVTASRRSSLESAFEPELVQCATETSRPSTAGQASRSDVISTDISSTPAIPIEIPQMITEDLFRHDAEVESQQTASSLEMLRQNANAARFGTDPSIVNRHDGLGANLVLDGAHNSKVSRTAHILSYPRPVSAVDTYRIIVAREAKHYSPYQSQRMNAWKTSDNKGVSSIACNSSSVFLTSDVVKPKHSSSSSIGLLAMKWQFIGMVPAVNGVLWLSTDSPPPQRPCSPANKASSRHLERRNILKVQQGHQWLGGGRDLHWERQMIRPKTAHTPGWMEGMPQRPRSAAAIRAMRRSKTPNITTPSSIAYESLFGPGGLHTILDMPEPIITDVQPTMLRNKSQARSSDYHLPGAKLVSHPFAKYVYIMRERHKLKDSVMCAECREIHRKQEEELQKILGGENKKLVDKLVAMEPCTHITMSNDCPEQLPVITK</sequence>
<dbReference type="PROSITE" id="PS51450">
    <property type="entry name" value="LRR"/>
    <property type="match status" value="1"/>
</dbReference>
<name>A0AAD9MT45_9ANNE</name>
<dbReference type="InterPro" id="IPR042655">
    <property type="entry name" value="LRC72"/>
</dbReference>
<reference evidence="2" key="1">
    <citation type="journal article" date="2023" name="Mol. Biol. Evol.">
        <title>Third-Generation Sequencing Reveals the Adaptive Role of the Epigenome in Three Deep-Sea Polychaetes.</title>
        <authorList>
            <person name="Perez M."/>
            <person name="Aroh O."/>
            <person name="Sun Y."/>
            <person name="Lan Y."/>
            <person name="Juniper S.K."/>
            <person name="Young C.R."/>
            <person name="Angers B."/>
            <person name="Qian P.Y."/>
        </authorList>
    </citation>
    <scope>NUCLEOTIDE SEQUENCE</scope>
    <source>
        <strain evidence="2">P08H-3</strain>
    </source>
</reference>
<accession>A0AAD9MT45</accession>
<dbReference type="Proteomes" id="UP001208570">
    <property type="component" value="Unassembled WGS sequence"/>
</dbReference>
<dbReference type="EMBL" id="JAODUP010000754">
    <property type="protein sequence ID" value="KAK2144460.1"/>
    <property type="molecule type" value="Genomic_DNA"/>
</dbReference>
<feature type="compositionally biased region" description="Acidic residues" evidence="1">
    <location>
        <begin position="40"/>
        <end position="55"/>
    </location>
</feature>
<dbReference type="InterPro" id="IPR032675">
    <property type="entry name" value="LRR_dom_sf"/>
</dbReference>